<gene>
    <name evidence="3" type="ORF">SAMN05421541_11078</name>
</gene>
<dbReference type="Proteomes" id="UP000199645">
    <property type="component" value="Unassembled WGS sequence"/>
</dbReference>
<name>A0A1I2ILT4_9ACTN</name>
<keyword evidence="2" id="KW-0812">Transmembrane</keyword>
<dbReference type="OrthoDB" id="3296131at2"/>
<accession>A0A1I2ILT4</accession>
<dbReference type="EMBL" id="FONV01000010">
    <property type="protein sequence ID" value="SFF41997.1"/>
    <property type="molecule type" value="Genomic_DNA"/>
</dbReference>
<sequence>MTAPGNYHMYFLLTLAIVMSTGYAVGRIHQWHRHGVERDEAYRVGYDEASRSIMRLMSDPNRACRSLSSTTARLAAGPYASRDTDPAPGHRFPVNQRRLYPAHRS</sequence>
<proteinExistence type="predicted"/>
<dbReference type="AlphaFoldDB" id="A0A1I2ILT4"/>
<feature type="region of interest" description="Disordered" evidence="1">
    <location>
        <begin position="75"/>
        <end position="105"/>
    </location>
</feature>
<reference evidence="3 4" key="1">
    <citation type="submission" date="2016-10" db="EMBL/GenBank/DDBJ databases">
        <authorList>
            <person name="de Groot N.N."/>
        </authorList>
    </citation>
    <scope>NUCLEOTIDE SEQUENCE [LARGE SCALE GENOMIC DNA]</scope>
    <source>
        <strain evidence="3 4">DSM 43019</strain>
    </source>
</reference>
<evidence type="ECO:0000256" key="1">
    <source>
        <dbReference type="SAM" id="MobiDB-lite"/>
    </source>
</evidence>
<keyword evidence="2" id="KW-1133">Transmembrane helix</keyword>
<evidence type="ECO:0000313" key="3">
    <source>
        <dbReference type="EMBL" id="SFF41997.1"/>
    </source>
</evidence>
<dbReference type="RefSeq" id="WP_143133972.1">
    <property type="nucleotide sequence ID" value="NZ_BOMT01000058.1"/>
</dbReference>
<keyword evidence="4" id="KW-1185">Reference proteome</keyword>
<evidence type="ECO:0000313" key="4">
    <source>
        <dbReference type="Proteomes" id="UP000199645"/>
    </source>
</evidence>
<keyword evidence="2" id="KW-0472">Membrane</keyword>
<feature type="transmembrane region" description="Helical" evidence="2">
    <location>
        <begin position="6"/>
        <end position="25"/>
    </location>
</feature>
<evidence type="ECO:0000256" key="2">
    <source>
        <dbReference type="SAM" id="Phobius"/>
    </source>
</evidence>
<protein>
    <submittedName>
        <fullName evidence="3">Uncharacterized protein</fullName>
    </submittedName>
</protein>
<organism evidence="3 4">
    <name type="scientific">Actinoplanes philippinensis</name>
    <dbReference type="NCBI Taxonomy" id="35752"/>
    <lineage>
        <taxon>Bacteria</taxon>
        <taxon>Bacillati</taxon>
        <taxon>Actinomycetota</taxon>
        <taxon>Actinomycetes</taxon>
        <taxon>Micromonosporales</taxon>
        <taxon>Micromonosporaceae</taxon>
        <taxon>Actinoplanes</taxon>
    </lineage>
</organism>